<proteinExistence type="predicted"/>
<gene>
    <name evidence="3" type="ORF">EOT10_38890</name>
</gene>
<evidence type="ECO:0000256" key="1">
    <source>
        <dbReference type="ARBA" id="ARBA00022679"/>
    </source>
</evidence>
<dbReference type="Gene3D" id="2.160.10.10">
    <property type="entry name" value="Hexapeptide repeat proteins"/>
    <property type="match status" value="1"/>
</dbReference>
<dbReference type="EMBL" id="RZYA01000032">
    <property type="protein sequence ID" value="RVU15552.1"/>
    <property type="molecule type" value="Genomic_DNA"/>
</dbReference>
<keyword evidence="1 3" id="KW-0808">Transferase</keyword>
<keyword evidence="2" id="KW-0012">Acyltransferase</keyword>
<dbReference type="InterPro" id="IPR050065">
    <property type="entry name" value="GlmU-like"/>
</dbReference>
<accession>A0A437NZW1</accession>
<sequence length="232" mass="24772">MPVLPLGDYIRSPQDPDLARTPYGELADRDLAQFLAHWPDLHADALKRTRHRIHPTARIHPYALVGDDVIVGPHAQVWEFSTVRGHTVIGPGAGIGFNCEVTNAYVGQGSVLGHRIGINRTLIGAEAHLSALVTVAAIHLSQDMRHPDREVILRLPDGLYRCGTPQFGALIGDHVQTGNNISLGPGVALGRGCKLNSGVTLGPARVVPANNIVALAAAPDTRARLRAGRPAR</sequence>
<evidence type="ECO:0000256" key="2">
    <source>
        <dbReference type="ARBA" id="ARBA00023315"/>
    </source>
</evidence>
<protein>
    <submittedName>
        <fullName evidence="3">Transferase</fullName>
    </submittedName>
</protein>
<dbReference type="OrthoDB" id="9803036at2"/>
<dbReference type="PANTHER" id="PTHR43584">
    <property type="entry name" value="NUCLEOTIDYL TRANSFERASE"/>
    <property type="match status" value="1"/>
</dbReference>
<dbReference type="AlphaFoldDB" id="A0A437NZW1"/>
<organism evidence="3 4">
    <name type="scientific">Streptomyces antnestii</name>
    <dbReference type="NCBI Taxonomy" id="2494256"/>
    <lineage>
        <taxon>Bacteria</taxon>
        <taxon>Bacillati</taxon>
        <taxon>Actinomycetota</taxon>
        <taxon>Actinomycetes</taxon>
        <taxon>Kitasatosporales</taxon>
        <taxon>Streptomycetaceae</taxon>
        <taxon>Streptomyces</taxon>
    </lineage>
</organism>
<dbReference type="Proteomes" id="UP000283128">
    <property type="component" value="Unassembled WGS sequence"/>
</dbReference>
<evidence type="ECO:0000313" key="3">
    <source>
        <dbReference type="EMBL" id="RVU15552.1"/>
    </source>
</evidence>
<reference evidence="3 4" key="1">
    <citation type="submission" date="2019-01" db="EMBL/GenBank/DDBJ databases">
        <title>Genome sequences of Streptomyces and Rhizobium isolates collected from root and soil.</title>
        <authorList>
            <person name="Chhettri S."/>
            <person name="Sevigny J.L."/>
            <person name="Sen A."/>
            <person name="Ennis N."/>
            <person name="Tisa L."/>
        </authorList>
    </citation>
    <scope>NUCLEOTIDE SEQUENCE [LARGE SCALE GENOMIC DNA]</scope>
    <source>
        <strain evidence="3 4">San01</strain>
    </source>
</reference>
<dbReference type="SUPFAM" id="SSF51161">
    <property type="entry name" value="Trimeric LpxA-like enzymes"/>
    <property type="match status" value="1"/>
</dbReference>
<dbReference type="GO" id="GO:0016779">
    <property type="term" value="F:nucleotidyltransferase activity"/>
    <property type="evidence" value="ECO:0007669"/>
    <property type="project" value="UniProtKB-ARBA"/>
</dbReference>
<name>A0A437NZW1_9ACTN</name>
<comment type="caution">
    <text evidence="3">The sequence shown here is derived from an EMBL/GenBank/DDBJ whole genome shotgun (WGS) entry which is preliminary data.</text>
</comment>
<dbReference type="GO" id="GO:0016746">
    <property type="term" value="F:acyltransferase activity"/>
    <property type="evidence" value="ECO:0007669"/>
    <property type="project" value="UniProtKB-KW"/>
</dbReference>
<dbReference type="RefSeq" id="WP_127833106.1">
    <property type="nucleotide sequence ID" value="NZ_RZYA01000032.1"/>
</dbReference>
<dbReference type="PANTHER" id="PTHR43584:SF8">
    <property type="entry name" value="N-ACETYLMURAMATE ALPHA-1-PHOSPHATE URIDYLYLTRANSFERASE"/>
    <property type="match status" value="1"/>
</dbReference>
<dbReference type="InterPro" id="IPR011004">
    <property type="entry name" value="Trimer_LpxA-like_sf"/>
</dbReference>
<keyword evidence="4" id="KW-1185">Reference proteome</keyword>
<evidence type="ECO:0000313" key="4">
    <source>
        <dbReference type="Proteomes" id="UP000283128"/>
    </source>
</evidence>